<accession>A0ABQ5VB08</accession>
<keyword evidence="2" id="KW-0808">Transferase</keyword>
<keyword evidence="3" id="KW-0547">Nucleotide-binding</keyword>
<dbReference type="InterPro" id="IPR013749">
    <property type="entry name" value="PM/HMP-P_kinase-1"/>
</dbReference>
<dbReference type="EMBL" id="BSNK01000002">
    <property type="protein sequence ID" value="GLQ23954.1"/>
    <property type="molecule type" value="Genomic_DNA"/>
</dbReference>
<dbReference type="Gene3D" id="3.40.1190.20">
    <property type="match status" value="1"/>
</dbReference>
<sequence>MARILLISSFTATSHVGAVVSAFVLRRMGVNVTVLPTTLFGRHPGWGAPGGAIIPTEQLADMWAAVLLQSETQSLPFDAIMTGYMGETGHVELAASIIDRLQPGLVLVDPVMGDGSRSEEGLYIGEDRAEAICDLLIPRAHIATPNLWEWRYITGNLSETPDTPPRPLAGVRETLVTSVADADRIGACLFERDRHHTVMHERYDGVPNGGGDTLAAAYLGQRLRGIEPCEALGRSVSAVFAIMGAADTIDAGELPLIRAQRFLDPDGGAPELTVETQND</sequence>
<evidence type="ECO:0000256" key="4">
    <source>
        <dbReference type="ARBA" id="ARBA00022777"/>
    </source>
</evidence>
<evidence type="ECO:0000313" key="7">
    <source>
        <dbReference type="EMBL" id="GLQ23954.1"/>
    </source>
</evidence>
<proteinExistence type="predicted"/>
<dbReference type="InterPro" id="IPR029056">
    <property type="entry name" value="Ribokinase-like"/>
</dbReference>
<comment type="caution">
    <text evidence="7">The sequence shown here is derived from an EMBL/GenBank/DDBJ whole genome shotgun (WGS) entry which is preliminary data.</text>
</comment>
<evidence type="ECO:0000256" key="3">
    <source>
        <dbReference type="ARBA" id="ARBA00022741"/>
    </source>
</evidence>
<reference evidence="7" key="1">
    <citation type="journal article" date="2014" name="Int. J. Syst. Evol. Microbiol.">
        <title>Complete genome of a new Firmicutes species belonging to the dominant human colonic microbiota ('Ruminococcus bicirculans') reveals two chromosomes and a selective capacity to utilize plant glucans.</title>
        <authorList>
            <consortium name="NISC Comparative Sequencing Program"/>
            <person name="Wegmann U."/>
            <person name="Louis P."/>
            <person name="Goesmann A."/>
            <person name="Henrissat B."/>
            <person name="Duncan S.H."/>
            <person name="Flint H.J."/>
        </authorList>
    </citation>
    <scope>NUCLEOTIDE SEQUENCE</scope>
    <source>
        <strain evidence="7">NBRC 108219</strain>
    </source>
</reference>
<reference evidence="7" key="2">
    <citation type="submission" date="2023-01" db="EMBL/GenBank/DDBJ databases">
        <title>Draft genome sequence of Algimonas ampicilliniresistens strain NBRC 108219.</title>
        <authorList>
            <person name="Sun Q."/>
            <person name="Mori K."/>
        </authorList>
    </citation>
    <scope>NUCLEOTIDE SEQUENCE</scope>
    <source>
        <strain evidence="7">NBRC 108219</strain>
    </source>
</reference>
<name>A0ABQ5VB08_9PROT</name>
<dbReference type="Pfam" id="PF08543">
    <property type="entry name" value="Phos_pyr_kin"/>
    <property type="match status" value="1"/>
</dbReference>
<feature type="domain" description="Pyridoxamine kinase/Phosphomethylpyrimidine kinase" evidence="6">
    <location>
        <begin position="69"/>
        <end position="245"/>
    </location>
</feature>
<dbReference type="SUPFAM" id="SSF53613">
    <property type="entry name" value="Ribokinase-like"/>
    <property type="match status" value="1"/>
</dbReference>
<evidence type="ECO:0000256" key="1">
    <source>
        <dbReference type="ARBA" id="ARBA00012104"/>
    </source>
</evidence>
<dbReference type="EC" id="2.7.1.35" evidence="1"/>
<evidence type="ECO:0000259" key="6">
    <source>
        <dbReference type="Pfam" id="PF08543"/>
    </source>
</evidence>
<dbReference type="RefSeq" id="WP_284389892.1">
    <property type="nucleotide sequence ID" value="NZ_BSNK01000002.1"/>
</dbReference>
<evidence type="ECO:0000256" key="5">
    <source>
        <dbReference type="ARBA" id="ARBA00022840"/>
    </source>
</evidence>
<gene>
    <name evidence="7" type="ORF">GCM10007853_18280</name>
</gene>
<keyword evidence="4 7" id="KW-0418">Kinase</keyword>
<dbReference type="PANTHER" id="PTHR10534:SF2">
    <property type="entry name" value="PYRIDOXAL KINASE"/>
    <property type="match status" value="1"/>
</dbReference>
<protein>
    <recommendedName>
        <fullName evidence="1">pyridoxal kinase</fullName>
        <ecNumber evidence="1">2.7.1.35</ecNumber>
    </recommendedName>
</protein>
<dbReference type="GO" id="GO:0016301">
    <property type="term" value="F:kinase activity"/>
    <property type="evidence" value="ECO:0007669"/>
    <property type="project" value="UniProtKB-KW"/>
</dbReference>
<dbReference type="InterPro" id="IPR004625">
    <property type="entry name" value="PyrdxlKinase"/>
</dbReference>
<evidence type="ECO:0000313" key="8">
    <source>
        <dbReference type="Proteomes" id="UP001161391"/>
    </source>
</evidence>
<keyword evidence="5" id="KW-0067">ATP-binding</keyword>
<organism evidence="7 8">
    <name type="scientific">Algimonas ampicilliniresistens</name>
    <dbReference type="NCBI Taxonomy" id="1298735"/>
    <lineage>
        <taxon>Bacteria</taxon>
        <taxon>Pseudomonadati</taxon>
        <taxon>Pseudomonadota</taxon>
        <taxon>Alphaproteobacteria</taxon>
        <taxon>Maricaulales</taxon>
        <taxon>Robiginitomaculaceae</taxon>
        <taxon>Algimonas</taxon>
    </lineage>
</organism>
<keyword evidence="8" id="KW-1185">Reference proteome</keyword>
<evidence type="ECO:0000256" key="2">
    <source>
        <dbReference type="ARBA" id="ARBA00022679"/>
    </source>
</evidence>
<dbReference type="PANTHER" id="PTHR10534">
    <property type="entry name" value="PYRIDOXAL KINASE"/>
    <property type="match status" value="1"/>
</dbReference>
<dbReference type="Proteomes" id="UP001161391">
    <property type="component" value="Unassembled WGS sequence"/>
</dbReference>